<proteinExistence type="predicted"/>
<reference evidence="2" key="1">
    <citation type="journal article" date="2018" name="Genome Biol.">
        <title>SKESA: strategic k-mer extension for scrupulous assemblies.</title>
        <authorList>
            <person name="Souvorov A."/>
            <person name="Agarwala R."/>
            <person name="Lipman D.J."/>
        </authorList>
    </citation>
    <scope>NUCLEOTIDE SEQUENCE</scope>
    <source>
        <strain evidence="2">OLC2673_Aeromonas</strain>
    </source>
</reference>
<dbReference type="AlphaFoldDB" id="A0AAD3U980"/>
<keyword evidence="1" id="KW-0472">Membrane</keyword>
<gene>
    <name evidence="2" type="ORF">JAJ28_001072</name>
</gene>
<organism evidence="2 3">
    <name type="scientific">Aeromonas hydrophila</name>
    <dbReference type="NCBI Taxonomy" id="644"/>
    <lineage>
        <taxon>Bacteria</taxon>
        <taxon>Pseudomonadati</taxon>
        <taxon>Pseudomonadota</taxon>
        <taxon>Gammaproteobacteria</taxon>
        <taxon>Aeromonadales</taxon>
        <taxon>Aeromonadaceae</taxon>
        <taxon>Aeromonas</taxon>
    </lineage>
</organism>
<protein>
    <submittedName>
        <fullName evidence="2">Uncharacterized protein</fullName>
    </submittedName>
</protein>
<dbReference type="RefSeq" id="WP_323977493.1">
    <property type="nucleotide sequence ID" value="NZ_JAPEGG010000022.1"/>
</dbReference>
<dbReference type="Proteomes" id="UP000859505">
    <property type="component" value="Unassembled WGS sequence"/>
</dbReference>
<feature type="transmembrane region" description="Helical" evidence="1">
    <location>
        <begin position="45"/>
        <end position="70"/>
    </location>
</feature>
<feature type="transmembrane region" description="Helical" evidence="1">
    <location>
        <begin position="151"/>
        <end position="168"/>
    </location>
</feature>
<comment type="caution">
    <text evidence="2">The sequence shown here is derived from an EMBL/GenBank/DDBJ whole genome shotgun (WGS) entry which is preliminary data.</text>
</comment>
<feature type="transmembrane region" description="Helical" evidence="1">
    <location>
        <begin position="180"/>
        <end position="200"/>
    </location>
</feature>
<accession>A0AAD3U980</accession>
<name>A0AAD3U980_AERHY</name>
<dbReference type="EMBL" id="DACTUL010000005">
    <property type="protein sequence ID" value="HAT6343364.1"/>
    <property type="molecule type" value="Genomic_DNA"/>
</dbReference>
<evidence type="ECO:0000313" key="2">
    <source>
        <dbReference type="EMBL" id="HAT6343364.1"/>
    </source>
</evidence>
<feature type="transmembrane region" description="Helical" evidence="1">
    <location>
        <begin position="229"/>
        <end position="254"/>
    </location>
</feature>
<sequence>MSQYKPNHIPLRVRLVCAFLMLVCVAYGVAELANGYTYIPAKRGGFFISGIPTLIIAISSFLFCIVAALFIIDHYDKRDNERVYSIGKNIIFNVALYMLLGAPLVGILEAILMRNGIDIFPRFHGFAETFSYHTPGMRDLLTYVTPVSDNALYIVGGACGLALVIDPLERYHGGKYKSLCPILGGLAMIGFGTFILSISFEELLLGQAGFGKDHAYAVTAMDDPAKFNAVLLTGFIVGGMFFFSGCIGLMGSVIKKMRMSRRKNSQPNDLLFK</sequence>
<keyword evidence="1" id="KW-1133">Transmembrane helix</keyword>
<feature type="transmembrane region" description="Helical" evidence="1">
    <location>
        <begin position="90"/>
        <end position="113"/>
    </location>
</feature>
<evidence type="ECO:0000313" key="3">
    <source>
        <dbReference type="Proteomes" id="UP000859505"/>
    </source>
</evidence>
<keyword evidence="1" id="KW-0812">Transmembrane</keyword>
<reference evidence="2" key="2">
    <citation type="submission" date="2020-01" db="EMBL/GenBank/DDBJ databases">
        <authorList>
            <consortium name="NCBI Pathogen Detection Project"/>
        </authorList>
    </citation>
    <scope>NUCLEOTIDE SEQUENCE</scope>
    <source>
        <strain evidence="2">OLC2673_Aeromonas</strain>
    </source>
</reference>
<evidence type="ECO:0000256" key="1">
    <source>
        <dbReference type="SAM" id="Phobius"/>
    </source>
</evidence>